<dbReference type="PRINTS" id="PR01041">
    <property type="entry name" value="TRNASYNTHMET"/>
</dbReference>
<keyword evidence="8 10" id="KW-0030">Aminoacyl-tRNA synthetase</keyword>
<dbReference type="AlphaFoldDB" id="A0A0G1WGC8"/>
<comment type="function">
    <text evidence="1">Is required not only for elongation of protein synthesis but also for the initiation of all mRNA translation through initiator tRNA(fMet) aminoacylation.</text>
</comment>
<evidence type="ECO:0000256" key="9">
    <source>
        <dbReference type="ARBA" id="ARBA00030904"/>
    </source>
</evidence>
<dbReference type="SUPFAM" id="SSF47323">
    <property type="entry name" value="Anticodon-binding domain of a subclass of class I aminoacyl-tRNA synthetases"/>
    <property type="match status" value="1"/>
</dbReference>
<evidence type="ECO:0000256" key="3">
    <source>
        <dbReference type="ARBA" id="ARBA00018753"/>
    </source>
</evidence>
<dbReference type="Gene3D" id="3.40.50.620">
    <property type="entry name" value="HUPs"/>
    <property type="match status" value="1"/>
</dbReference>
<keyword evidence="7 10" id="KW-0648">Protein biosynthesis</keyword>
<comment type="caution">
    <text evidence="12">The sequence shown here is derived from an EMBL/GenBank/DDBJ whole genome shotgun (WGS) entry which is preliminary data.</text>
</comment>
<dbReference type="InterPro" id="IPR009080">
    <property type="entry name" value="tRNAsynth_Ia_anticodon-bd"/>
</dbReference>
<dbReference type="Proteomes" id="UP000034120">
    <property type="component" value="Unassembled WGS sequence"/>
</dbReference>
<feature type="domain" description="Methionyl/Leucyl tRNA synthetase" evidence="11">
    <location>
        <begin position="156"/>
        <end position="364"/>
    </location>
</feature>
<evidence type="ECO:0000256" key="6">
    <source>
        <dbReference type="ARBA" id="ARBA00022840"/>
    </source>
</evidence>
<dbReference type="Gene3D" id="1.10.730.10">
    <property type="entry name" value="Isoleucyl-tRNA Synthetase, Domain 1"/>
    <property type="match status" value="1"/>
</dbReference>
<protein>
    <recommendedName>
        <fullName evidence="3">Methionine--tRNA ligase</fullName>
        <ecNumber evidence="2">6.1.1.10</ecNumber>
    </recommendedName>
    <alternativeName>
        <fullName evidence="9">Methionyl-tRNA synthetase</fullName>
    </alternativeName>
</protein>
<dbReference type="FunFam" id="2.170.220.10:FF:000003">
    <property type="entry name" value="Methionine--tRNA ligase"/>
    <property type="match status" value="1"/>
</dbReference>
<dbReference type="InterPro" id="IPR014758">
    <property type="entry name" value="Met-tRNA_synth"/>
</dbReference>
<dbReference type="InterPro" id="IPR033911">
    <property type="entry name" value="MetRS_core"/>
</dbReference>
<reference evidence="12 13" key="1">
    <citation type="journal article" date="2015" name="Nature">
        <title>rRNA introns, odd ribosomes, and small enigmatic genomes across a large radiation of phyla.</title>
        <authorList>
            <person name="Brown C.T."/>
            <person name="Hug L.A."/>
            <person name="Thomas B.C."/>
            <person name="Sharon I."/>
            <person name="Castelle C.J."/>
            <person name="Singh A."/>
            <person name="Wilkins M.J."/>
            <person name="Williams K.H."/>
            <person name="Banfield J.F."/>
        </authorList>
    </citation>
    <scope>NUCLEOTIDE SEQUENCE [LARGE SCALE GENOMIC DNA]</scope>
</reference>
<proteinExistence type="inferred from homology"/>
<evidence type="ECO:0000259" key="11">
    <source>
        <dbReference type="Pfam" id="PF09334"/>
    </source>
</evidence>
<evidence type="ECO:0000256" key="2">
    <source>
        <dbReference type="ARBA" id="ARBA00012838"/>
    </source>
</evidence>
<evidence type="ECO:0000256" key="10">
    <source>
        <dbReference type="RuleBase" id="RU363039"/>
    </source>
</evidence>
<accession>A0A0G1WGC8</accession>
<evidence type="ECO:0000313" key="13">
    <source>
        <dbReference type="Proteomes" id="UP000034120"/>
    </source>
</evidence>
<dbReference type="InterPro" id="IPR015413">
    <property type="entry name" value="Methionyl/Leucyl_tRNA_Synth"/>
</dbReference>
<name>A0A0G1WGC8_9BACT</name>
<feature type="domain" description="Methionyl/Leucyl tRNA synthetase" evidence="11">
    <location>
        <begin position="6"/>
        <end position="147"/>
    </location>
</feature>
<evidence type="ECO:0000256" key="7">
    <source>
        <dbReference type="ARBA" id="ARBA00022917"/>
    </source>
</evidence>
<dbReference type="CDD" id="cd00814">
    <property type="entry name" value="MetRS_core"/>
    <property type="match status" value="1"/>
</dbReference>
<sequence>MNKAFYLTTTLPYVNADPHIGFALELVQADIIARYRALRGDEVFFNTGVDEHGLKIFRKAEEEGKNPQAYTDSYAEKFRDLKEKLNLYPDLHFIRTTDPMHVKAAQELWRRCKASGDIYKKKYKGLYCVGDEAFIKESELVNGKCPTHPAMDPIEIEEKNYFFRLSRYQDKLLKYLSREGVIVPEWRRIEAIQFVERGLEDFSVSRVTEKMPWGVPVPDDDTQTMYVWFDALTNYISTLGWPSDEEGLFKKFWESGETLQLAGKDQVRFQSIMWQAMLMSAGLPTTNTVMYHGFIISGGHKMSKSLGNVIDPIVIVDEYGADALRYFLARHVHPFEDSDFTMERFKEAYNADLANGIGNLVARILTMSSQYLTETPVIPHPENLTGDVERAKCKSALLHFQAEEPETGANALRSLAQGAHSDPQGLTPCRVGMSRFTDLDKHIETFDFNGATNHLWFRMQYLDRIIQEQKTFEVVKTNKIAGQKQLTYLLAQLGEIAALLEPFMPTTSKKIKMAIKTNKKPENLFPRKV</sequence>
<evidence type="ECO:0000256" key="4">
    <source>
        <dbReference type="ARBA" id="ARBA00022598"/>
    </source>
</evidence>
<dbReference type="GO" id="GO:0004825">
    <property type="term" value="F:methionine-tRNA ligase activity"/>
    <property type="evidence" value="ECO:0007669"/>
    <property type="project" value="UniProtKB-EC"/>
</dbReference>
<dbReference type="GO" id="GO:0005524">
    <property type="term" value="F:ATP binding"/>
    <property type="evidence" value="ECO:0007669"/>
    <property type="project" value="UniProtKB-KW"/>
</dbReference>
<dbReference type="InterPro" id="IPR014729">
    <property type="entry name" value="Rossmann-like_a/b/a_fold"/>
</dbReference>
<evidence type="ECO:0000256" key="5">
    <source>
        <dbReference type="ARBA" id="ARBA00022741"/>
    </source>
</evidence>
<gene>
    <name evidence="12" type="ORF">UY57_C0008G0005</name>
</gene>
<keyword evidence="4 10" id="KW-0436">Ligase</keyword>
<dbReference type="PATRIC" id="fig|1618673.3.peg.125"/>
<dbReference type="NCBIfam" id="TIGR00398">
    <property type="entry name" value="metG"/>
    <property type="match status" value="1"/>
</dbReference>
<dbReference type="GO" id="GO:0006431">
    <property type="term" value="P:methionyl-tRNA aminoacylation"/>
    <property type="evidence" value="ECO:0007669"/>
    <property type="project" value="InterPro"/>
</dbReference>
<dbReference type="Gene3D" id="2.170.220.10">
    <property type="match status" value="1"/>
</dbReference>
<comment type="similarity">
    <text evidence="10">Belongs to the class-I aminoacyl-tRNA synthetase family.</text>
</comment>
<keyword evidence="6 10" id="KW-0067">ATP-binding</keyword>
<dbReference type="PANTHER" id="PTHR43326:SF2">
    <property type="entry name" value="METHIONINE--TRNA LIGASE"/>
    <property type="match status" value="1"/>
</dbReference>
<dbReference type="Pfam" id="PF09334">
    <property type="entry name" value="tRNA-synt_1g"/>
    <property type="match status" value="2"/>
</dbReference>
<dbReference type="EMBL" id="LCQM01000008">
    <property type="protein sequence ID" value="KKW17853.1"/>
    <property type="molecule type" value="Genomic_DNA"/>
</dbReference>
<organism evidence="12 13">
    <name type="scientific">Candidatus Kaiserbacteria bacterium GW2011_GWB1_50_17</name>
    <dbReference type="NCBI Taxonomy" id="1618673"/>
    <lineage>
        <taxon>Bacteria</taxon>
        <taxon>Candidatus Kaiseribacteriota</taxon>
    </lineage>
</organism>
<dbReference type="EC" id="6.1.1.10" evidence="2"/>
<dbReference type="SUPFAM" id="SSF52374">
    <property type="entry name" value="Nucleotidylyl transferase"/>
    <property type="match status" value="1"/>
</dbReference>
<evidence type="ECO:0000256" key="1">
    <source>
        <dbReference type="ARBA" id="ARBA00003314"/>
    </source>
</evidence>
<keyword evidence="5 10" id="KW-0547">Nucleotide-binding</keyword>
<dbReference type="InterPro" id="IPR023457">
    <property type="entry name" value="Met-tRNA_synth_2"/>
</dbReference>
<evidence type="ECO:0000313" key="12">
    <source>
        <dbReference type="EMBL" id="KKW17853.1"/>
    </source>
</evidence>
<evidence type="ECO:0000256" key="8">
    <source>
        <dbReference type="ARBA" id="ARBA00023146"/>
    </source>
</evidence>
<dbReference type="PANTHER" id="PTHR43326">
    <property type="entry name" value="METHIONYL-TRNA SYNTHETASE"/>
    <property type="match status" value="1"/>
</dbReference>